<dbReference type="SUPFAM" id="SSF46894">
    <property type="entry name" value="C-terminal effector domain of the bipartite response regulators"/>
    <property type="match status" value="1"/>
</dbReference>
<name>A0A1G7W5G2_9BACT</name>
<sequence length="214" mass="24359">MRHVILYDSHPIILRGLKEFFKNLGNEFTFFETHTVAGVSKYLANHKIDLVVVGVNEKSGIDARLIEKHSAIPWVIMYNDNLYKKALSLVLSGASACISKGCRDQETEKCLREVLDARRYICESTLQKFGYEFLFDPSNQAQIRNFLKYNLQRKPNKLSPREQQVANLLVSGMRTSEIATALNVRHSTISTIKRTVMLKKNVINIVELASVLSN</sequence>
<evidence type="ECO:0000256" key="4">
    <source>
        <dbReference type="PROSITE-ProRule" id="PRU00169"/>
    </source>
</evidence>
<dbReference type="SUPFAM" id="SSF52172">
    <property type="entry name" value="CheY-like"/>
    <property type="match status" value="1"/>
</dbReference>
<keyword evidence="8" id="KW-1185">Reference proteome</keyword>
<evidence type="ECO:0000256" key="1">
    <source>
        <dbReference type="ARBA" id="ARBA00023015"/>
    </source>
</evidence>
<keyword evidence="1" id="KW-0805">Transcription regulation</keyword>
<dbReference type="Pfam" id="PF00196">
    <property type="entry name" value="GerE"/>
    <property type="match status" value="1"/>
</dbReference>
<dbReference type="AlphaFoldDB" id="A0A1G7W5G2"/>
<dbReference type="InterPro" id="IPR016032">
    <property type="entry name" value="Sig_transdc_resp-reg_C-effctor"/>
</dbReference>
<dbReference type="InterPro" id="IPR000792">
    <property type="entry name" value="Tscrpt_reg_LuxR_C"/>
</dbReference>
<feature type="domain" description="Response regulatory" evidence="6">
    <location>
        <begin position="3"/>
        <end position="115"/>
    </location>
</feature>
<dbReference type="PRINTS" id="PR00038">
    <property type="entry name" value="HTHLUXR"/>
</dbReference>
<accession>A0A1G7W5G2</accession>
<dbReference type="GO" id="GO:0006355">
    <property type="term" value="P:regulation of DNA-templated transcription"/>
    <property type="evidence" value="ECO:0007669"/>
    <property type="project" value="InterPro"/>
</dbReference>
<dbReference type="PROSITE" id="PS50043">
    <property type="entry name" value="HTH_LUXR_2"/>
    <property type="match status" value="1"/>
</dbReference>
<evidence type="ECO:0000313" key="7">
    <source>
        <dbReference type="EMBL" id="SDG67225.1"/>
    </source>
</evidence>
<reference evidence="8" key="1">
    <citation type="submission" date="2016-10" db="EMBL/GenBank/DDBJ databases">
        <authorList>
            <person name="Varghese N."/>
            <person name="Submissions S."/>
        </authorList>
    </citation>
    <scope>NUCLEOTIDE SEQUENCE [LARGE SCALE GENOMIC DNA]</scope>
    <source>
        <strain evidence="8">DSM 25329</strain>
    </source>
</reference>
<dbReference type="InterPro" id="IPR001789">
    <property type="entry name" value="Sig_transdc_resp-reg_receiver"/>
</dbReference>
<dbReference type="CDD" id="cd06170">
    <property type="entry name" value="LuxR_C_like"/>
    <property type="match status" value="1"/>
</dbReference>
<dbReference type="GO" id="GO:0003677">
    <property type="term" value="F:DNA binding"/>
    <property type="evidence" value="ECO:0007669"/>
    <property type="project" value="UniProtKB-KW"/>
</dbReference>
<dbReference type="PANTHER" id="PTHR44688:SF16">
    <property type="entry name" value="DNA-BINDING TRANSCRIPTIONAL ACTIVATOR DEVR_DOSR"/>
    <property type="match status" value="1"/>
</dbReference>
<dbReference type="STRING" id="659014.SAMN04487996_121121"/>
<dbReference type="Gene3D" id="1.10.10.10">
    <property type="entry name" value="Winged helix-like DNA-binding domain superfamily/Winged helix DNA-binding domain"/>
    <property type="match status" value="1"/>
</dbReference>
<dbReference type="Gene3D" id="3.40.50.2300">
    <property type="match status" value="1"/>
</dbReference>
<dbReference type="OrthoDB" id="942688at2"/>
<dbReference type="PANTHER" id="PTHR44688">
    <property type="entry name" value="DNA-BINDING TRANSCRIPTIONAL ACTIVATOR DEVR_DOSR"/>
    <property type="match status" value="1"/>
</dbReference>
<dbReference type="GO" id="GO:0000160">
    <property type="term" value="P:phosphorelay signal transduction system"/>
    <property type="evidence" value="ECO:0007669"/>
    <property type="project" value="InterPro"/>
</dbReference>
<dbReference type="PROSITE" id="PS50110">
    <property type="entry name" value="RESPONSE_REGULATORY"/>
    <property type="match status" value="1"/>
</dbReference>
<evidence type="ECO:0000259" key="6">
    <source>
        <dbReference type="PROSITE" id="PS50110"/>
    </source>
</evidence>
<dbReference type="InterPro" id="IPR036388">
    <property type="entry name" value="WH-like_DNA-bd_sf"/>
</dbReference>
<dbReference type="Proteomes" id="UP000198748">
    <property type="component" value="Unassembled WGS sequence"/>
</dbReference>
<comment type="caution">
    <text evidence="4">Lacks conserved residue(s) required for the propagation of feature annotation.</text>
</comment>
<dbReference type="RefSeq" id="WP_090156625.1">
    <property type="nucleotide sequence ID" value="NZ_FNAN01000021.1"/>
</dbReference>
<organism evidence="7 8">
    <name type="scientific">Dyadobacter soli</name>
    <dbReference type="NCBI Taxonomy" id="659014"/>
    <lineage>
        <taxon>Bacteria</taxon>
        <taxon>Pseudomonadati</taxon>
        <taxon>Bacteroidota</taxon>
        <taxon>Cytophagia</taxon>
        <taxon>Cytophagales</taxon>
        <taxon>Spirosomataceae</taxon>
        <taxon>Dyadobacter</taxon>
    </lineage>
</organism>
<evidence type="ECO:0000313" key="8">
    <source>
        <dbReference type="Proteomes" id="UP000198748"/>
    </source>
</evidence>
<dbReference type="InterPro" id="IPR011006">
    <property type="entry name" value="CheY-like_superfamily"/>
</dbReference>
<gene>
    <name evidence="7" type="ORF">SAMN04487996_121121</name>
</gene>
<protein>
    <submittedName>
        <fullName evidence="7">DNA-binding response regulator, NarL/FixJ family, contains REC and HTH domains</fullName>
    </submittedName>
</protein>
<evidence type="ECO:0000256" key="3">
    <source>
        <dbReference type="ARBA" id="ARBA00023163"/>
    </source>
</evidence>
<keyword evidence="3" id="KW-0804">Transcription</keyword>
<dbReference type="EMBL" id="FNAN01000021">
    <property type="protein sequence ID" value="SDG67225.1"/>
    <property type="molecule type" value="Genomic_DNA"/>
</dbReference>
<proteinExistence type="predicted"/>
<feature type="domain" description="HTH luxR-type" evidence="5">
    <location>
        <begin position="151"/>
        <end position="214"/>
    </location>
</feature>
<dbReference type="SMART" id="SM00421">
    <property type="entry name" value="HTH_LUXR"/>
    <property type="match status" value="1"/>
</dbReference>
<keyword evidence="2 7" id="KW-0238">DNA-binding</keyword>
<evidence type="ECO:0000256" key="2">
    <source>
        <dbReference type="ARBA" id="ARBA00023125"/>
    </source>
</evidence>
<evidence type="ECO:0000259" key="5">
    <source>
        <dbReference type="PROSITE" id="PS50043"/>
    </source>
</evidence>